<sequence length="561" mass="60689">MPVSFLMEALGGLGLFILGMKFMSEGLQKLAGEKLRQVLEKITGNRLTAALTGSALASLLQSGSTASIIVIGFVNAGLISLYQALAVLLGTGLGTTIAIQFIAFKISFFALPIIFVGVILRCFSSRRRWVNAGTLLLGAGLVFFGLHLMENGFAPLKNNTLIHGLGQHFLAWRLPAMLLGAVLSFLMQSSSAAIGIVIAVASSGLIGFDTAVAMVIGESLGSSLIAAIASINGTLTAKRTALIYIIVNLIAISLAMIVFPLFLQLVRSFSPGEADLTVRGIQTLNVSPLASETKPFIARHLANAHTIFTVFSVFLFLPLVGFFARSASIIVPGREGEGDMDPRPRFLDHRVVNTPTIALLQAKNEIKRMAQVAGTMFLEMAEQFNSFNVRTASRLKQKEELLDILQRDISAFLITLSRQQLSTENAMEIPALLQLINDLEHLGDQVEAIMEYMRRKKEDKLRFSGAAMSEIRTLSALVSQVVTVAVGSLDTLPISSDRDDLEKVMAEIESTLATLHLSHIKRLHSGKCSVIAGLLFSDIIASFEKIAQIAYNTIKTSRDLK</sequence>
<proteinExistence type="predicted"/>
<comment type="subcellular location">
    <subcellularLocation>
        <location evidence="1">Cell membrane</location>
        <topology evidence="1">Multi-pass membrane protein</topology>
    </subcellularLocation>
</comment>
<keyword evidence="3 6" id="KW-0812">Transmembrane</keyword>
<dbReference type="Pfam" id="PF02690">
    <property type="entry name" value="Na_Pi_cotrans"/>
    <property type="match status" value="1"/>
</dbReference>
<feature type="transmembrane region" description="Helical" evidence="6">
    <location>
        <begin position="304"/>
        <end position="324"/>
    </location>
</feature>
<feature type="transmembrane region" description="Helical" evidence="6">
    <location>
        <begin position="241"/>
        <end position="263"/>
    </location>
</feature>
<keyword evidence="5 6" id="KW-0472">Membrane</keyword>
<feature type="transmembrane region" description="Helical" evidence="6">
    <location>
        <begin position="193"/>
        <end position="216"/>
    </location>
</feature>
<dbReference type="NCBIfam" id="NF037997">
    <property type="entry name" value="Na_Pi_symport"/>
    <property type="match status" value="1"/>
</dbReference>
<dbReference type="RefSeq" id="WP_012647869.1">
    <property type="nucleotide sequence ID" value="NC_011979.1"/>
</dbReference>
<dbReference type="AlphaFoldDB" id="B9M223"/>
<protein>
    <submittedName>
        <fullName evidence="8">Sodium/phosphate symporter, putative</fullName>
    </submittedName>
</protein>
<evidence type="ECO:0000256" key="4">
    <source>
        <dbReference type="ARBA" id="ARBA00022989"/>
    </source>
</evidence>
<feature type="transmembrane region" description="Helical" evidence="6">
    <location>
        <begin position="169"/>
        <end position="186"/>
    </location>
</feature>
<dbReference type="InterPro" id="IPR003841">
    <property type="entry name" value="Na/Pi_transpt"/>
</dbReference>
<dbReference type="InterPro" id="IPR038078">
    <property type="entry name" value="PhoU-like_sf"/>
</dbReference>
<evidence type="ECO:0000256" key="5">
    <source>
        <dbReference type="ARBA" id="ARBA00023136"/>
    </source>
</evidence>
<feature type="transmembrane region" description="Helical" evidence="6">
    <location>
        <begin position="6"/>
        <end position="24"/>
    </location>
</feature>
<evidence type="ECO:0000256" key="6">
    <source>
        <dbReference type="SAM" id="Phobius"/>
    </source>
</evidence>
<dbReference type="Proteomes" id="UP000007721">
    <property type="component" value="Chromosome"/>
</dbReference>
<dbReference type="PANTHER" id="PTHR10010:SF46">
    <property type="entry name" value="SODIUM-DEPENDENT PHOSPHATE TRANSPORT PROTEIN 2B"/>
    <property type="match status" value="1"/>
</dbReference>
<dbReference type="GO" id="GO:0005436">
    <property type="term" value="F:sodium:phosphate symporter activity"/>
    <property type="evidence" value="ECO:0007669"/>
    <property type="project" value="InterPro"/>
</dbReference>
<dbReference type="KEGG" id="geo:Geob_2792"/>
<dbReference type="EMBL" id="CP001390">
    <property type="protein sequence ID" value="ACM21141.1"/>
    <property type="molecule type" value="Genomic_DNA"/>
</dbReference>
<evidence type="ECO:0000259" key="7">
    <source>
        <dbReference type="Pfam" id="PF01895"/>
    </source>
</evidence>
<feature type="transmembrane region" description="Helical" evidence="6">
    <location>
        <begin position="129"/>
        <end position="149"/>
    </location>
</feature>
<reference evidence="8 9" key="1">
    <citation type="submission" date="2009-01" db="EMBL/GenBank/DDBJ databases">
        <title>Complete sequence of Geobacter sp. FRC-32.</title>
        <authorList>
            <consortium name="US DOE Joint Genome Institute"/>
            <person name="Lucas S."/>
            <person name="Copeland A."/>
            <person name="Lapidus A."/>
            <person name="Glavina del Rio T."/>
            <person name="Dalin E."/>
            <person name="Tice H."/>
            <person name="Bruce D."/>
            <person name="Goodwin L."/>
            <person name="Pitluck S."/>
            <person name="Saunders E."/>
            <person name="Brettin T."/>
            <person name="Detter J.C."/>
            <person name="Han C."/>
            <person name="Larimer F."/>
            <person name="Land M."/>
            <person name="Hauser L."/>
            <person name="Kyrpides N."/>
            <person name="Ovchinnikova G."/>
            <person name="Kostka J."/>
            <person name="Richardson P."/>
        </authorList>
    </citation>
    <scope>NUCLEOTIDE SEQUENCE [LARGE SCALE GENOMIC DNA]</scope>
    <source>
        <strain evidence="9">DSM 22248 / JCM 15807 / FRC-32</strain>
    </source>
</reference>
<dbReference type="GO" id="GO:0005886">
    <property type="term" value="C:plasma membrane"/>
    <property type="evidence" value="ECO:0007669"/>
    <property type="project" value="UniProtKB-SubCell"/>
</dbReference>
<dbReference type="InterPro" id="IPR026022">
    <property type="entry name" value="PhoU_dom"/>
</dbReference>
<gene>
    <name evidence="8" type="ordered locus">Geob_2792</name>
</gene>
<name>B9M223_GEODF</name>
<dbReference type="GO" id="GO:0044341">
    <property type="term" value="P:sodium-dependent phosphate transport"/>
    <property type="evidence" value="ECO:0007669"/>
    <property type="project" value="InterPro"/>
</dbReference>
<dbReference type="eggNOG" id="COG1283">
    <property type="taxonomic scope" value="Bacteria"/>
</dbReference>
<feature type="transmembrane region" description="Helical" evidence="6">
    <location>
        <begin position="68"/>
        <end position="91"/>
    </location>
</feature>
<dbReference type="PANTHER" id="PTHR10010">
    <property type="entry name" value="SOLUTE CARRIER FAMILY 34 SODIUM PHOSPHATE , MEMBER 2-RELATED"/>
    <property type="match status" value="1"/>
</dbReference>
<evidence type="ECO:0000313" key="8">
    <source>
        <dbReference type="EMBL" id="ACM21141.1"/>
    </source>
</evidence>
<feature type="transmembrane region" description="Helical" evidence="6">
    <location>
        <begin position="97"/>
        <end position="120"/>
    </location>
</feature>
<dbReference type="SUPFAM" id="SSF109755">
    <property type="entry name" value="PhoU-like"/>
    <property type="match status" value="1"/>
</dbReference>
<dbReference type="Gene3D" id="1.20.58.220">
    <property type="entry name" value="Phosphate transport system protein phou homolog 2, domain 2"/>
    <property type="match status" value="1"/>
</dbReference>
<evidence type="ECO:0000256" key="1">
    <source>
        <dbReference type="ARBA" id="ARBA00004651"/>
    </source>
</evidence>
<dbReference type="STRING" id="316067.Geob_2792"/>
<keyword evidence="4 6" id="KW-1133">Transmembrane helix</keyword>
<feature type="domain" description="PhoU" evidence="7">
    <location>
        <begin position="366"/>
        <end position="452"/>
    </location>
</feature>
<keyword evidence="9" id="KW-1185">Reference proteome</keyword>
<dbReference type="HOGENOM" id="CLU_025623_0_1_7"/>
<evidence type="ECO:0000313" key="9">
    <source>
        <dbReference type="Proteomes" id="UP000007721"/>
    </source>
</evidence>
<dbReference type="OrthoDB" id="9763003at2"/>
<dbReference type="Pfam" id="PF01895">
    <property type="entry name" value="PhoU"/>
    <property type="match status" value="1"/>
</dbReference>
<evidence type="ECO:0000256" key="3">
    <source>
        <dbReference type="ARBA" id="ARBA00022692"/>
    </source>
</evidence>
<keyword evidence="2" id="KW-1003">Cell membrane</keyword>
<accession>B9M223</accession>
<organism evidence="8 9">
    <name type="scientific">Geotalea daltonii (strain DSM 22248 / JCM 15807 / FRC-32)</name>
    <name type="common">Geobacter daltonii</name>
    <dbReference type="NCBI Taxonomy" id="316067"/>
    <lineage>
        <taxon>Bacteria</taxon>
        <taxon>Pseudomonadati</taxon>
        <taxon>Thermodesulfobacteriota</taxon>
        <taxon>Desulfuromonadia</taxon>
        <taxon>Geobacterales</taxon>
        <taxon>Geobacteraceae</taxon>
        <taxon>Geotalea</taxon>
    </lineage>
</organism>
<evidence type="ECO:0000256" key="2">
    <source>
        <dbReference type="ARBA" id="ARBA00022475"/>
    </source>
</evidence>